<name>A0A1C2DVF8_9HYPH</name>
<organism evidence="4 5">
    <name type="scientific">Mesorhizobium hungaricum</name>
    <dbReference type="NCBI Taxonomy" id="1566387"/>
    <lineage>
        <taxon>Bacteria</taxon>
        <taxon>Pseudomonadati</taxon>
        <taxon>Pseudomonadota</taxon>
        <taxon>Alphaproteobacteria</taxon>
        <taxon>Hyphomicrobiales</taxon>
        <taxon>Phyllobacteriaceae</taxon>
        <taxon>Mesorhizobium</taxon>
    </lineage>
</organism>
<proteinExistence type="predicted"/>
<dbReference type="Pfam" id="PF01558">
    <property type="entry name" value="POR"/>
    <property type="match status" value="1"/>
</dbReference>
<evidence type="ECO:0000259" key="2">
    <source>
        <dbReference type="Pfam" id="PF01558"/>
    </source>
</evidence>
<dbReference type="EMBL" id="MDEO01000031">
    <property type="protein sequence ID" value="OCX18734.1"/>
    <property type="molecule type" value="Genomic_DNA"/>
</dbReference>
<dbReference type="InterPro" id="IPR002869">
    <property type="entry name" value="Pyrv_flavodox_OxRed_cen"/>
</dbReference>
<keyword evidence="1" id="KW-0560">Oxidoreductase</keyword>
<dbReference type="Pfam" id="PF20169">
    <property type="entry name" value="DUF6537"/>
    <property type="match status" value="1"/>
</dbReference>
<feature type="domain" description="DUF6537" evidence="3">
    <location>
        <begin position="260"/>
        <end position="472"/>
    </location>
</feature>
<dbReference type="InterPro" id="IPR052198">
    <property type="entry name" value="IorB_Oxidoreductase"/>
</dbReference>
<keyword evidence="4" id="KW-0670">Pyruvate</keyword>
<evidence type="ECO:0000313" key="5">
    <source>
        <dbReference type="Proteomes" id="UP000094412"/>
    </source>
</evidence>
<dbReference type="InterPro" id="IPR019752">
    <property type="entry name" value="Pyrv/ketoisovalerate_OxRed_cat"/>
</dbReference>
<dbReference type="Proteomes" id="UP000094412">
    <property type="component" value="Unassembled WGS sequence"/>
</dbReference>
<accession>A0A1C2DVF8</accession>
<keyword evidence="5" id="KW-1185">Reference proteome</keyword>
<evidence type="ECO:0000256" key="1">
    <source>
        <dbReference type="ARBA" id="ARBA00023002"/>
    </source>
</evidence>
<protein>
    <submittedName>
        <fullName evidence="4">Indolepyruvate oxidoreductase subunit B</fullName>
    </submittedName>
</protein>
<dbReference type="GO" id="GO:0016903">
    <property type="term" value="F:oxidoreductase activity, acting on the aldehyde or oxo group of donors"/>
    <property type="evidence" value="ECO:0007669"/>
    <property type="project" value="InterPro"/>
</dbReference>
<feature type="domain" description="Pyruvate/ketoisovalerate oxidoreductase catalytic" evidence="2">
    <location>
        <begin position="24"/>
        <end position="214"/>
    </location>
</feature>
<dbReference type="PANTHER" id="PTHR43854">
    <property type="entry name" value="INDOLEPYRUVATE OXIDOREDUCTASE SUBUNIT IORB"/>
    <property type="match status" value="1"/>
</dbReference>
<comment type="caution">
    <text evidence="4">The sequence shown here is derived from an EMBL/GenBank/DDBJ whole genome shotgun (WGS) entry which is preliminary data.</text>
</comment>
<reference evidence="4 5" key="1">
    <citation type="submission" date="2016-08" db="EMBL/GenBank/DDBJ databases">
        <title>Whole genome sequence of Mesorhizobium sp. strain UASWS1009 isolated from industrial sewage.</title>
        <authorList>
            <person name="Crovadore J."/>
            <person name="Calmin G."/>
            <person name="Chablais R."/>
            <person name="Cochard B."/>
            <person name="Lefort F."/>
        </authorList>
    </citation>
    <scope>NUCLEOTIDE SEQUENCE [LARGE SCALE GENOMIC DNA]</scope>
    <source>
        <strain evidence="4 5">UASWS1009</strain>
    </source>
</reference>
<dbReference type="SUPFAM" id="SSF53323">
    <property type="entry name" value="Pyruvate-ferredoxin oxidoreductase, PFOR, domain III"/>
    <property type="match status" value="1"/>
</dbReference>
<dbReference type="OrthoDB" id="1490270at2"/>
<sequence>MKFGLPEGPDTTGRIVKICILAVGGQGGGVLSGWVTDVAQRSGWHVQSTSVAGVAQRTGATIYYVEMLPRDPARPNDRPVLSLSPSPGDVDILIAAELAEAGRAVLRGFVTPDRTALIASSHRMLAVSEKIVPGDGRADSDTVSRRAGEAARRLIHFDMEEMAKKAGSVVSASLFGALAGSGELPFSREAFEATIRAGGKGTEASLAAFALGYDRATGVEAPVAATGAKPKQAEGTALPKSLERGWQALSARAAALPQPVREMAEPGLRKVVDFLDLAYGDEYLDRLEGIVAVDTEADGYAFAREAAKYVANAMVYDDIIRVADLKTRSERSRRVRDEVHLRKNQTLATTEYFHPRMEEICGALPAGLGAAIEARPRLMKALNRFVDRGRRIRTDSVFGFGMLWTVAGMRRWRRGLLRHRVETTHMQAWLNVAETERSGDYALGVEVLKCRRLVKGYSDTHARGQSKFDKVLACLPMLRGRTDAADWIRRLREAALADADGVALDGAIRTVRSFADDPGKLAG</sequence>
<dbReference type="RefSeq" id="WP_024926096.1">
    <property type="nucleotide sequence ID" value="NZ_MDEO01000031.1"/>
</dbReference>
<dbReference type="STRING" id="1566387.QV13_10840"/>
<gene>
    <name evidence="4" type="ORF">QV13_10840</name>
</gene>
<evidence type="ECO:0000313" key="4">
    <source>
        <dbReference type="EMBL" id="OCX18734.1"/>
    </source>
</evidence>
<dbReference type="InterPro" id="IPR046667">
    <property type="entry name" value="DUF6537"/>
</dbReference>
<dbReference type="NCBIfam" id="NF006179">
    <property type="entry name" value="PRK08312.1"/>
    <property type="match status" value="1"/>
</dbReference>
<dbReference type="Gene3D" id="3.40.920.10">
    <property type="entry name" value="Pyruvate-ferredoxin oxidoreductase, PFOR, domain III"/>
    <property type="match status" value="1"/>
</dbReference>
<evidence type="ECO:0000259" key="3">
    <source>
        <dbReference type="Pfam" id="PF20169"/>
    </source>
</evidence>
<dbReference type="AlphaFoldDB" id="A0A1C2DVF8"/>
<dbReference type="PANTHER" id="PTHR43854:SF1">
    <property type="entry name" value="INDOLEPYRUVATE OXIDOREDUCTASE SUBUNIT IORB"/>
    <property type="match status" value="1"/>
</dbReference>